<protein>
    <submittedName>
        <fullName evidence="2">Uncharacterized protein</fullName>
    </submittedName>
</protein>
<dbReference type="OrthoDB" id="6194657at2"/>
<evidence type="ECO:0000256" key="1">
    <source>
        <dbReference type="ARBA" id="ARBA00008591"/>
    </source>
</evidence>
<dbReference type="Gene3D" id="1.20.58.220">
    <property type="entry name" value="Phosphate transport system protein phou homolog 2, domain 2"/>
    <property type="match status" value="1"/>
</dbReference>
<organism evidence="2 3">
    <name type="scientific">Endozoicomonas numazuensis</name>
    <dbReference type="NCBI Taxonomy" id="1137799"/>
    <lineage>
        <taxon>Bacteria</taxon>
        <taxon>Pseudomonadati</taxon>
        <taxon>Pseudomonadota</taxon>
        <taxon>Gammaproteobacteria</taxon>
        <taxon>Oceanospirillales</taxon>
        <taxon>Endozoicomonadaceae</taxon>
        <taxon>Endozoicomonas</taxon>
    </lineage>
</organism>
<comment type="caution">
    <text evidence="2">The sequence shown here is derived from an EMBL/GenBank/DDBJ whole genome shotgun (WGS) entry which is preliminary data.</text>
</comment>
<dbReference type="STRING" id="1137799.GZ78_08405"/>
<dbReference type="Pfam" id="PF01865">
    <property type="entry name" value="PhoU_div"/>
    <property type="match status" value="1"/>
</dbReference>
<dbReference type="InterPro" id="IPR002727">
    <property type="entry name" value="DUF47"/>
</dbReference>
<dbReference type="AlphaFoldDB" id="A0A081NGY2"/>
<dbReference type="PANTHER" id="PTHR36536:SF3">
    <property type="entry name" value="UPF0111 PROTEIN HI_1603"/>
    <property type="match status" value="1"/>
</dbReference>
<dbReference type="InterPro" id="IPR018445">
    <property type="entry name" value="Put_Phosphate_transp_reg"/>
</dbReference>
<dbReference type="eggNOG" id="COG1392">
    <property type="taxonomic scope" value="Bacteria"/>
</dbReference>
<dbReference type="InterPro" id="IPR038078">
    <property type="entry name" value="PhoU-like_sf"/>
</dbReference>
<comment type="similarity">
    <text evidence="1">Belongs to the UPF0111 family.</text>
</comment>
<dbReference type="Proteomes" id="UP000028073">
    <property type="component" value="Unassembled WGS sequence"/>
</dbReference>
<name>A0A081NGY2_9GAMM</name>
<evidence type="ECO:0000313" key="2">
    <source>
        <dbReference type="EMBL" id="KEQ17705.1"/>
    </source>
</evidence>
<reference evidence="2 3" key="1">
    <citation type="submission" date="2014-06" db="EMBL/GenBank/DDBJ databases">
        <title>Whole Genome Sequences of Three Symbiotic Endozoicomonas Bacteria.</title>
        <authorList>
            <person name="Neave M.J."/>
            <person name="Apprill A."/>
            <person name="Voolstra C.R."/>
        </authorList>
    </citation>
    <scope>NUCLEOTIDE SEQUENCE [LARGE SCALE GENOMIC DNA]</scope>
    <source>
        <strain evidence="2 3">DSM 25634</strain>
    </source>
</reference>
<sequence>MAIACLADNSLMDLETFASLFSGSPFKPLLRHRNAVLDALLHLNRQIQSLSSEKMQVPSSTPWIKELPHQLELLEQEVLSRLQRPSLTAQPREVVIDILQTQSQLAHQIFRLSERLSYRPLRLPVEMIVPLNNLTRQFGKTVYELRQGVIELNELSQGGFRKQHSKTQGGFRKSLACYVDELRKISHEIREQTCQMESEIDPVDVALLFLILDDISDLSLWMRSLVTHLQA</sequence>
<keyword evidence="3" id="KW-1185">Reference proteome</keyword>
<dbReference type="PANTHER" id="PTHR36536">
    <property type="entry name" value="UPF0111 PROTEIN HI_1603"/>
    <property type="match status" value="1"/>
</dbReference>
<accession>A0A081NGY2</accession>
<gene>
    <name evidence="2" type="ORF">GZ78_08405</name>
</gene>
<evidence type="ECO:0000313" key="3">
    <source>
        <dbReference type="Proteomes" id="UP000028073"/>
    </source>
</evidence>
<proteinExistence type="inferred from homology"/>
<dbReference type="EMBL" id="JOKH01000002">
    <property type="protein sequence ID" value="KEQ17705.1"/>
    <property type="molecule type" value="Genomic_DNA"/>
</dbReference>